<dbReference type="EMBL" id="CP120733">
    <property type="protein sequence ID" value="WFD10734.1"/>
    <property type="molecule type" value="Genomic_DNA"/>
</dbReference>
<evidence type="ECO:0000313" key="10">
    <source>
        <dbReference type="Proteomes" id="UP001222800"/>
    </source>
</evidence>
<evidence type="ECO:0000256" key="3">
    <source>
        <dbReference type="ARBA" id="ARBA00011643"/>
    </source>
</evidence>
<dbReference type="Proteomes" id="UP001222800">
    <property type="component" value="Chromosome"/>
</dbReference>
<keyword evidence="8" id="KW-0804">Transcription</keyword>
<accession>A0ABY8ECS8</accession>
<organism evidence="9 10">
    <name type="scientific">Tepidibacter hydrothermalis</name>
    <dbReference type="NCBI Taxonomy" id="3036126"/>
    <lineage>
        <taxon>Bacteria</taxon>
        <taxon>Bacillati</taxon>
        <taxon>Bacillota</taxon>
        <taxon>Clostridia</taxon>
        <taxon>Peptostreptococcales</taxon>
        <taxon>Peptostreptococcaceae</taxon>
        <taxon>Tepidibacter</taxon>
    </lineage>
</organism>
<evidence type="ECO:0000256" key="7">
    <source>
        <dbReference type="ARBA" id="ARBA00023159"/>
    </source>
</evidence>
<sequence>MQLDSTHIAKASIKIAITSSREDEQRVIKELNKEGIKAVAVDIGGNLIQSIPKVIERALVASRRSGVIKECHVHDGAVVGAAREAIMQVASKANGMNVGGKIGITRHKEHVSVCIFMSMGLLHLNDVVVGLCHRSIPDIY</sequence>
<comment type="function">
    <text evidence="1">Antiterminator that binds to cis-acting regulatory sequences on the mRNA in the presence of histidine, thereby suppressing transcription termination and activating the hut operon for histidine utilization.</text>
</comment>
<dbReference type="CDD" id="cd11640">
    <property type="entry name" value="HutP"/>
    <property type="match status" value="1"/>
</dbReference>
<reference evidence="9 10" key="1">
    <citation type="submission" date="2023-03" db="EMBL/GenBank/DDBJ databases">
        <title>Complete genome sequence of Tepidibacter sp. SWIR-1, isolated from a deep-sea hydrothermal vent.</title>
        <authorList>
            <person name="Li X."/>
        </authorList>
    </citation>
    <scope>NUCLEOTIDE SEQUENCE [LARGE SCALE GENOMIC DNA]</scope>
    <source>
        <strain evidence="9 10">SWIR-1</strain>
    </source>
</reference>
<keyword evidence="5" id="KW-0694">RNA-binding</keyword>
<evidence type="ECO:0000256" key="6">
    <source>
        <dbReference type="ARBA" id="ARBA00023015"/>
    </source>
</evidence>
<comment type="similarity">
    <text evidence="2">Belongs to the HutP family.</text>
</comment>
<keyword evidence="6" id="KW-0805">Transcription regulation</keyword>
<comment type="subunit">
    <text evidence="3">Homohexamer.</text>
</comment>
<dbReference type="InterPro" id="IPR015111">
    <property type="entry name" value="Regulatory_HutP"/>
</dbReference>
<dbReference type="Pfam" id="PF09021">
    <property type="entry name" value="HutP"/>
    <property type="match status" value="1"/>
</dbReference>
<proteinExistence type="inferred from homology"/>
<name>A0ABY8ECS8_9FIRM</name>
<protein>
    <recommendedName>
        <fullName evidence="4">Hut operon positive regulatory protein</fullName>
    </recommendedName>
</protein>
<evidence type="ECO:0000256" key="1">
    <source>
        <dbReference type="ARBA" id="ARBA00002945"/>
    </source>
</evidence>
<dbReference type="Gene3D" id="3.40.1510.10">
    <property type="entry name" value="Hut operon regulatory protein HutP"/>
    <property type="match status" value="1"/>
</dbReference>
<evidence type="ECO:0000256" key="5">
    <source>
        <dbReference type="ARBA" id="ARBA00022884"/>
    </source>
</evidence>
<evidence type="ECO:0000256" key="8">
    <source>
        <dbReference type="ARBA" id="ARBA00023163"/>
    </source>
</evidence>
<gene>
    <name evidence="9" type="ORF">P4S50_01275</name>
</gene>
<keyword evidence="10" id="KW-1185">Reference proteome</keyword>
<evidence type="ECO:0000256" key="2">
    <source>
        <dbReference type="ARBA" id="ARBA00009992"/>
    </source>
</evidence>
<dbReference type="InterPro" id="IPR036482">
    <property type="entry name" value="Regulatory_HutP_sf"/>
</dbReference>
<dbReference type="RefSeq" id="WP_277732701.1">
    <property type="nucleotide sequence ID" value="NZ_CP120733.1"/>
</dbReference>
<evidence type="ECO:0000313" key="9">
    <source>
        <dbReference type="EMBL" id="WFD10734.1"/>
    </source>
</evidence>
<evidence type="ECO:0000256" key="4">
    <source>
        <dbReference type="ARBA" id="ARBA00019377"/>
    </source>
</evidence>
<keyword evidence="7" id="KW-0010">Activator</keyword>